<protein>
    <submittedName>
        <fullName evidence="1">Uncharacterized protein</fullName>
    </submittedName>
</protein>
<dbReference type="Proteomes" id="UP000037274">
    <property type="component" value="Unassembled WGS sequence"/>
</dbReference>
<organism evidence="1 2">
    <name type="scientific">Streptomyces leeuwenhoekii</name>
    <dbReference type="NCBI Taxonomy" id="1437453"/>
    <lineage>
        <taxon>Bacteria</taxon>
        <taxon>Bacillati</taxon>
        <taxon>Actinomycetota</taxon>
        <taxon>Actinomycetes</taxon>
        <taxon>Kitasatosporales</taxon>
        <taxon>Streptomycetaceae</taxon>
        <taxon>Streptomyces</taxon>
    </lineage>
</organism>
<evidence type="ECO:0000313" key="2">
    <source>
        <dbReference type="Proteomes" id="UP000037274"/>
    </source>
</evidence>
<reference evidence="1 2" key="1">
    <citation type="submission" date="2015-06" db="EMBL/GenBank/DDBJ databases">
        <title>Draft genome sequence of Streptomyces leeuwenhoekii C58, which produces the novel lasso peptide, chaxapeptin.</title>
        <authorList>
            <person name="Yi Y."/>
            <person name="Hai D."/>
            <person name="Jaspars M."/>
            <person name="Sheng H."/>
            <person name="Rateb M.E."/>
            <person name="Bull A."/>
            <person name="Goodfellow M."/>
            <person name="Asenjo J.A."/>
            <person name="Ebel R."/>
        </authorList>
    </citation>
    <scope>NUCLEOTIDE SEQUENCE [LARGE SCALE GENOMIC DNA]</scope>
    <source>
        <strain evidence="1 2">C58</strain>
    </source>
</reference>
<keyword evidence="2" id="KW-1185">Reference proteome</keyword>
<comment type="caution">
    <text evidence="1">The sequence shown here is derived from an EMBL/GenBank/DDBJ whole genome shotgun (WGS) entry which is preliminary data.</text>
</comment>
<evidence type="ECO:0000313" key="1">
    <source>
        <dbReference type="EMBL" id="KMS77716.1"/>
    </source>
</evidence>
<proteinExistence type="predicted"/>
<dbReference type="EMBL" id="LFEH01000073">
    <property type="protein sequence ID" value="KMS77716.1"/>
    <property type="molecule type" value="Genomic_DNA"/>
</dbReference>
<dbReference type="RefSeq" id="WP_048573428.1">
    <property type="nucleotide sequence ID" value="NZ_LFEH01000073.1"/>
</dbReference>
<accession>A0ABR5HVX7</accession>
<gene>
    <name evidence="1" type="ORF">ACH49_19720</name>
</gene>
<sequence length="79" mass="8613">MALLPARLHASIRRGEPLAAVPSTGEVRVPLALYAVDELRGTLDLVLARSEAQRLFTQLAESLGYVYQMPAPRGLEAVR</sequence>
<name>A0ABR5HVX7_STRLW</name>